<dbReference type="SUPFAM" id="SSF89392">
    <property type="entry name" value="Prokaryotic lipoproteins and lipoprotein localization factors"/>
    <property type="match status" value="1"/>
</dbReference>
<name>A0A517VHN3_9PLAN</name>
<gene>
    <name evidence="2" type="ORF">Pan161_41910</name>
</gene>
<dbReference type="RefSeq" id="WP_145230266.1">
    <property type="nucleotide sequence ID" value="NZ_CP036343.1"/>
</dbReference>
<evidence type="ECO:0000313" key="2">
    <source>
        <dbReference type="EMBL" id="QDT92523.1"/>
    </source>
</evidence>
<evidence type="ECO:0008006" key="4">
    <source>
        <dbReference type="Google" id="ProtNLM"/>
    </source>
</evidence>
<evidence type="ECO:0000313" key="3">
    <source>
        <dbReference type="Proteomes" id="UP000316855"/>
    </source>
</evidence>
<dbReference type="AlphaFoldDB" id="A0A517VHN3"/>
<dbReference type="EMBL" id="CP036343">
    <property type="protein sequence ID" value="QDT92523.1"/>
    <property type="molecule type" value="Genomic_DNA"/>
</dbReference>
<proteinExistence type="predicted"/>
<organism evidence="2 3">
    <name type="scientific">Gimesia algae</name>
    <dbReference type="NCBI Taxonomy" id="2527971"/>
    <lineage>
        <taxon>Bacteria</taxon>
        <taxon>Pseudomonadati</taxon>
        <taxon>Planctomycetota</taxon>
        <taxon>Planctomycetia</taxon>
        <taxon>Planctomycetales</taxon>
        <taxon>Planctomycetaceae</taxon>
        <taxon>Gimesia</taxon>
    </lineage>
</organism>
<dbReference type="Gene3D" id="2.50.20.10">
    <property type="entry name" value="Lipoprotein localisation LolA/LolB/LppX"/>
    <property type="match status" value="1"/>
</dbReference>
<protein>
    <recommendedName>
        <fullName evidence="4">DUF2092 domain-containing protein</fullName>
    </recommendedName>
</protein>
<dbReference type="KEGG" id="gax:Pan161_41910"/>
<dbReference type="Proteomes" id="UP000316855">
    <property type="component" value="Chromosome"/>
</dbReference>
<dbReference type="OrthoDB" id="291826at2"/>
<keyword evidence="3" id="KW-1185">Reference proteome</keyword>
<sequence length="330" mass="37388">MNDRLNDDWENLFEHLPLDTSAREEHCEDLMLEVFAVYESDPTPQPQRTRLIDIGRFLMKYKAPHWTSAAIIIACAIWFVRYESPSAFAIEEIVDNVMKARSARFDMQVSINGGSTLKTKGLFLAPNHYRQELDNGDVIIYDSQLFKIVSLHPKTKQAEVFNLLNITEEAKHSMQSNQFDMVRESLSKAISDPDSNIESLGKKELDGRTVVGFRLKTELQPMTVWADPRTKYPVRIEATMPGPTQTKVVMTNYEFNVKLDKSLFSLVIPQGYHVTKTDIDLSTGKVDLSPAHELKKRPAVVKKVPEVKTVRGATKVPGVKKTPDAKKITP</sequence>
<evidence type="ECO:0000256" key="1">
    <source>
        <dbReference type="ARBA" id="ARBA00022729"/>
    </source>
</evidence>
<dbReference type="InterPro" id="IPR029046">
    <property type="entry name" value="LolA/LolB/LppX"/>
</dbReference>
<keyword evidence="1" id="KW-0732">Signal</keyword>
<accession>A0A517VHN3</accession>
<reference evidence="2 3" key="1">
    <citation type="submission" date="2019-02" db="EMBL/GenBank/DDBJ databases">
        <title>Deep-cultivation of Planctomycetes and their phenomic and genomic characterization uncovers novel biology.</title>
        <authorList>
            <person name="Wiegand S."/>
            <person name="Jogler M."/>
            <person name="Boedeker C."/>
            <person name="Pinto D."/>
            <person name="Vollmers J."/>
            <person name="Rivas-Marin E."/>
            <person name="Kohn T."/>
            <person name="Peeters S.H."/>
            <person name="Heuer A."/>
            <person name="Rast P."/>
            <person name="Oberbeckmann S."/>
            <person name="Bunk B."/>
            <person name="Jeske O."/>
            <person name="Meyerdierks A."/>
            <person name="Storesund J.E."/>
            <person name="Kallscheuer N."/>
            <person name="Luecker S."/>
            <person name="Lage O.M."/>
            <person name="Pohl T."/>
            <person name="Merkel B.J."/>
            <person name="Hornburger P."/>
            <person name="Mueller R.-W."/>
            <person name="Bruemmer F."/>
            <person name="Labrenz M."/>
            <person name="Spormann A.M."/>
            <person name="Op den Camp H."/>
            <person name="Overmann J."/>
            <person name="Amann R."/>
            <person name="Jetten M.S.M."/>
            <person name="Mascher T."/>
            <person name="Medema M.H."/>
            <person name="Devos D.P."/>
            <person name="Kaster A.-K."/>
            <person name="Ovreas L."/>
            <person name="Rohde M."/>
            <person name="Galperin M.Y."/>
            <person name="Jogler C."/>
        </authorList>
    </citation>
    <scope>NUCLEOTIDE SEQUENCE [LARGE SCALE GENOMIC DNA]</scope>
    <source>
        <strain evidence="2 3">Pan161</strain>
    </source>
</reference>